<sequence length="333" mass="37772">MDVNSTTKLCPCLKISHNDDSRNFVFTADIICVIINAFLSIPSMILNLLLILSIIKTPSLRKPSFILICCLAVTDFGVGLLIQPLFIARKIAFLYSNVEVYCSLLKAGNVLSHIVCSPSFFVVTAISIDRYFAIRLQTRYKQVITNRRVYKFLIGCLMGACLVTTARFHATRPEHMGYAAALMFILLVVIVCCYIKSLNKLKAHHVHIHNLHTPSQRIIQTILHKKTLKTLLIITSVLFICYIPFVTVVIVISKFGRNRSLTIAWEGTVTLVYVYSFLNPVVHLCRCKQIRQACVALMRRNKVGVAMLEPSVLSFQSTLEKYRWKKNVKKSEN</sequence>
<dbReference type="GO" id="GO:0004930">
    <property type="term" value="F:G protein-coupled receptor activity"/>
    <property type="evidence" value="ECO:0007669"/>
    <property type="project" value="InterPro"/>
</dbReference>
<keyword evidence="3 6" id="KW-0812">Transmembrane</keyword>
<dbReference type="KEGG" id="aten:116294263"/>
<dbReference type="Gene3D" id="1.20.1070.10">
    <property type="entry name" value="Rhodopsin 7-helix transmembrane proteins"/>
    <property type="match status" value="1"/>
</dbReference>
<dbReference type="GO" id="GO:0005886">
    <property type="term" value="C:plasma membrane"/>
    <property type="evidence" value="ECO:0007669"/>
    <property type="project" value="UniProtKB-SubCell"/>
</dbReference>
<dbReference type="CDD" id="cd00637">
    <property type="entry name" value="7tm_classA_rhodopsin-like"/>
    <property type="match status" value="1"/>
</dbReference>
<evidence type="ECO:0000256" key="1">
    <source>
        <dbReference type="ARBA" id="ARBA00004651"/>
    </source>
</evidence>
<evidence type="ECO:0000256" key="5">
    <source>
        <dbReference type="ARBA" id="ARBA00023136"/>
    </source>
</evidence>
<protein>
    <submittedName>
        <fullName evidence="9">Melanocyte-stimulating hormone receptor-like</fullName>
    </submittedName>
</protein>
<proteinExistence type="predicted"/>
<feature type="transmembrane region" description="Helical" evidence="6">
    <location>
        <begin position="64"/>
        <end position="87"/>
    </location>
</feature>
<reference evidence="9" key="1">
    <citation type="submission" date="2025-08" db="UniProtKB">
        <authorList>
            <consortium name="RefSeq"/>
        </authorList>
    </citation>
    <scope>IDENTIFICATION</scope>
    <source>
        <tissue evidence="9">Tentacle</tissue>
    </source>
</reference>
<dbReference type="GeneID" id="116294263"/>
<feature type="transmembrane region" description="Helical" evidence="6">
    <location>
        <begin position="107"/>
        <end position="128"/>
    </location>
</feature>
<dbReference type="PRINTS" id="PR00237">
    <property type="entry name" value="GPCRRHODOPSN"/>
</dbReference>
<evidence type="ECO:0000313" key="8">
    <source>
        <dbReference type="Proteomes" id="UP000515163"/>
    </source>
</evidence>
<feature type="transmembrane region" description="Helical" evidence="6">
    <location>
        <begin position="263"/>
        <end position="282"/>
    </location>
</feature>
<dbReference type="RefSeq" id="XP_031557682.1">
    <property type="nucleotide sequence ID" value="XM_031701822.1"/>
</dbReference>
<gene>
    <name evidence="9" type="primary">LOC116294263</name>
</gene>
<dbReference type="InterPro" id="IPR000276">
    <property type="entry name" value="GPCR_Rhodpsn"/>
</dbReference>
<dbReference type="InterPro" id="IPR017452">
    <property type="entry name" value="GPCR_Rhodpsn_7TM"/>
</dbReference>
<feature type="transmembrane region" description="Helical" evidence="6">
    <location>
        <begin position="24"/>
        <end position="52"/>
    </location>
</feature>
<dbReference type="InParanoid" id="A0A6P8HYI4"/>
<dbReference type="AlphaFoldDB" id="A0A6P8HYI4"/>
<feature type="transmembrane region" description="Helical" evidence="6">
    <location>
        <begin position="149"/>
        <end position="170"/>
    </location>
</feature>
<feature type="transmembrane region" description="Helical" evidence="6">
    <location>
        <begin position="176"/>
        <end position="195"/>
    </location>
</feature>
<dbReference type="PANTHER" id="PTHR22750">
    <property type="entry name" value="G-PROTEIN COUPLED RECEPTOR"/>
    <property type="match status" value="1"/>
</dbReference>
<keyword evidence="5 6" id="KW-0472">Membrane</keyword>
<evidence type="ECO:0000256" key="6">
    <source>
        <dbReference type="SAM" id="Phobius"/>
    </source>
</evidence>
<keyword evidence="2" id="KW-1003">Cell membrane</keyword>
<dbReference type="OrthoDB" id="5972388at2759"/>
<dbReference type="SUPFAM" id="SSF81321">
    <property type="entry name" value="Family A G protein-coupled receptor-like"/>
    <property type="match status" value="1"/>
</dbReference>
<comment type="subcellular location">
    <subcellularLocation>
        <location evidence="1">Cell membrane</location>
        <topology evidence="1">Multi-pass membrane protein</topology>
    </subcellularLocation>
</comment>
<organism evidence="8 9">
    <name type="scientific">Actinia tenebrosa</name>
    <name type="common">Australian red waratah sea anemone</name>
    <dbReference type="NCBI Taxonomy" id="6105"/>
    <lineage>
        <taxon>Eukaryota</taxon>
        <taxon>Metazoa</taxon>
        <taxon>Cnidaria</taxon>
        <taxon>Anthozoa</taxon>
        <taxon>Hexacorallia</taxon>
        <taxon>Actiniaria</taxon>
        <taxon>Actiniidae</taxon>
        <taxon>Actinia</taxon>
    </lineage>
</organism>
<dbReference type="PROSITE" id="PS50262">
    <property type="entry name" value="G_PROTEIN_RECEP_F1_2"/>
    <property type="match status" value="1"/>
</dbReference>
<evidence type="ECO:0000259" key="7">
    <source>
        <dbReference type="PROSITE" id="PS50262"/>
    </source>
</evidence>
<dbReference type="FunCoup" id="A0A6P8HYI4">
    <property type="interactions" value="454"/>
</dbReference>
<evidence type="ECO:0000256" key="4">
    <source>
        <dbReference type="ARBA" id="ARBA00022989"/>
    </source>
</evidence>
<feature type="domain" description="G-protein coupled receptors family 1 profile" evidence="7">
    <location>
        <begin position="46"/>
        <end position="283"/>
    </location>
</feature>
<evidence type="ECO:0000256" key="2">
    <source>
        <dbReference type="ARBA" id="ARBA00022475"/>
    </source>
</evidence>
<accession>A0A6P8HYI4</accession>
<feature type="transmembrane region" description="Helical" evidence="6">
    <location>
        <begin position="231"/>
        <end position="251"/>
    </location>
</feature>
<keyword evidence="8" id="KW-1185">Reference proteome</keyword>
<dbReference type="Proteomes" id="UP000515163">
    <property type="component" value="Unplaced"/>
</dbReference>
<dbReference type="Pfam" id="PF00001">
    <property type="entry name" value="7tm_1"/>
    <property type="match status" value="2"/>
</dbReference>
<dbReference type="SMART" id="SM01381">
    <property type="entry name" value="7TM_GPCR_Srsx"/>
    <property type="match status" value="1"/>
</dbReference>
<evidence type="ECO:0000313" key="9">
    <source>
        <dbReference type="RefSeq" id="XP_031557682.1"/>
    </source>
</evidence>
<keyword evidence="4 6" id="KW-1133">Transmembrane helix</keyword>
<evidence type="ECO:0000256" key="3">
    <source>
        <dbReference type="ARBA" id="ARBA00022692"/>
    </source>
</evidence>
<name>A0A6P8HYI4_ACTTE</name>